<dbReference type="PROSITE" id="PS50893">
    <property type="entry name" value="ABC_TRANSPORTER_2"/>
    <property type="match status" value="1"/>
</dbReference>
<dbReference type="Pfam" id="PF00005">
    <property type="entry name" value="ABC_tran"/>
    <property type="match status" value="1"/>
</dbReference>
<dbReference type="InterPro" id="IPR003593">
    <property type="entry name" value="AAA+_ATPase"/>
</dbReference>
<gene>
    <name evidence="5" type="ORF">NE646_04050</name>
</gene>
<evidence type="ECO:0000256" key="3">
    <source>
        <dbReference type="ARBA" id="ARBA00022840"/>
    </source>
</evidence>
<feature type="domain" description="ABC transporter" evidence="4">
    <location>
        <begin position="3"/>
        <end position="216"/>
    </location>
</feature>
<dbReference type="AlphaFoldDB" id="A0AAW5KBZ9"/>
<dbReference type="Proteomes" id="UP001205063">
    <property type="component" value="Unassembled WGS sequence"/>
</dbReference>
<dbReference type="Gene3D" id="3.40.50.300">
    <property type="entry name" value="P-loop containing nucleotide triphosphate hydrolases"/>
    <property type="match status" value="1"/>
</dbReference>
<evidence type="ECO:0000313" key="6">
    <source>
        <dbReference type="Proteomes" id="UP001205063"/>
    </source>
</evidence>
<keyword evidence="1" id="KW-0813">Transport</keyword>
<comment type="caution">
    <text evidence="5">The sequence shown here is derived from an EMBL/GenBank/DDBJ whole genome shotgun (WGS) entry which is preliminary data.</text>
</comment>
<proteinExistence type="predicted"/>
<evidence type="ECO:0000259" key="4">
    <source>
        <dbReference type="PROSITE" id="PS50893"/>
    </source>
</evidence>
<dbReference type="GO" id="GO:0005524">
    <property type="term" value="F:ATP binding"/>
    <property type="evidence" value="ECO:0007669"/>
    <property type="project" value="UniProtKB-KW"/>
</dbReference>
<evidence type="ECO:0000256" key="1">
    <source>
        <dbReference type="ARBA" id="ARBA00022448"/>
    </source>
</evidence>
<accession>A0AAW5KBZ9</accession>
<dbReference type="SUPFAM" id="SSF52540">
    <property type="entry name" value="P-loop containing nucleoside triphosphate hydrolases"/>
    <property type="match status" value="1"/>
</dbReference>
<dbReference type="PROSITE" id="PS00211">
    <property type="entry name" value="ABC_TRANSPORTER_1"/>
    <property type="match status" value="1"/>
</dbReference>
<keyword evidence="3 5" id="KW-0067">ATP-binding</keyword>
<dbReference type="InterPro" id="IPR017871">
    <property type="entry name" value="ABC_transporter-like_CS"/>
</dbReference>
<dbReference type="PANTHER" id="PTHR42781:SF4">
    <property type="entry name" value="SPERMIDINE_PUTRESCINE IMPORT ATP-BINDING PROTEIN POTA"/>
    <property type="match status" value="1"/>
</dbReference>
<dbReference type="GO" id="GO:0016887">
    <property type="term" value="F:ATP hydrolysis activity"/>
    <property type="evidence" value="ECO:0007669"/>
    <property type="project" value="InterPro"/>
</dbReference>
<dbReference type="PANTHER" id="PTHR42781">
    <property type="entry name" value="SPERMIDINE/PUTRESCINE IMPORT ATP-BINDING PROTEIN POTA"/>
    <property type="match status" value="1"/>
</dbReference>
<sequence>MLVSFQKVSLRLGEKEVLRDFSLDLQSKGIYGVIGPSGCGKTTLLNLIQGFLQPDGGEIALFSDRISAVFQENRLLPWYTVYQNIALAARRPVGREEVEALLRRLCMPGELNSLPGSLSGGMARRVALARALLSESDILLLDEPFKGVDMACKRQCEKTLQALSGGRLTLLVTHDPGEAAALCDTAILVGGSPLRLRRPLRIDPQSRGRSAEELRRLMLAE</sequence>
<dbReference type="InterPro" id="IPR003439">
    <property type="entry name" value="ABC_transporter-like_ATP-bd"/>
</dbReference>
<protein>
    <submittedName>
        <fullName evidence="5">ATP-binding cassette domain-containing protein</fullName>
    </submittedName>
</protein>
<reference evidence="5" key="1">
    <citation type="submission" date="2022-06" db="EMBL/GenBank/DDBJ databases">
        <title>Isolation of gut microbiota from human fecal samples.</title>
        <authorList>
            <person name="Pamer E.G."/>
            <person name="Barat B."/>
            <person name="Waligurski E."/>
            <person name="Medina S."/>
            <person name="Paddock L."/>
            <person name="Mostad J."/>
        </authorList>
    </citation>
    <scope>NUCLEOTIDE SEQUENCE</scope>
    <source>
        <strain evidence="5">DFI.7.96</strain>
    </source>
</reference>
<dbReference type="RefSeq" id="WP_256135598.1">
    <property type="nucleotide sequence ID" value="NZ_JANGAB010000002.1"/>
</dbReference>
<keyword evidence="2" id="KW-0547">Nucleotide-binding</keyword>
<dbReference type="InterPro" id="IPR027417">
    <property type="entry name" value="P-loop_NTPase"/>
</dbReference>
<organism evidence="5 6">
    <name type="scientific">Bittarella massiliensis</name>
    <name type="common">ex Durand et al. 2017</name>
    <dbReference type="NCBI Taxonomy" id="1720313"/>
    <lineage>
        <taxon>Bacteria</taxon>
        <taxon>Bacillati</taxon>
        <taxon>Bacillota</taxon>
        <taxon>Clostridia</taxon>
        <taxon>Eubacteriales</taxon>
        <taxon>Oscillospiraceae</taxon>
        <taxon>Bittarella (ex Durand et al. 2017)</taxon>
    </lineage>
</organism>
<dbReference type="InterPro" id="IPR050093">
    <property type="entry name" value="ABC_SmlMolc_Importer"/>
</dbReference>
<evidence type="ECO:0000313" key="5">
    <source>
        <dbReference type="EMBL" id="MCQ4948841.1"/>
    </source>
</evidence>
<dbReference type="EMBL" id="JANGAB010000002">
    <property type="protein sequence ID" value="MCQ4948841.1"/>
    <property type="molecule type" value="Genomic_DNA"/>
</dbReference>
<name>A0AAW5KBZ9_9FIRM</name>
<dbReference type="SMART" id="SM00382">
    <property type="entry name" value="AAA"/>
    <property type="match status" value="1"/>
</dbReference>
<evidence type="ECO:0000256" key="2">
    <source>
        <dbReference type="ARBA" id="ARBA00022741"/>
    </source>
</evidence>